<evidence type="ECO:0000256" key="1">
    <source>
        <dbReference type="ARBA" id="ARBA00004571"/>
    </source>
</evidence>
<comment type="caution">
    <text evidence="14">The sequence shown here is derived from an EMBL/GenBank/DDBJ whole genome shotgun (WGS) entry which is preliminary data.</text>
</comment>
<feature type="domain" description="TonB-dependent receptor plug" evidence="13">
    <location>
        <begin position="117"/>
        <end position="219"/>
    </location>
</feature>
<evidence type="ECO:0000256" key="9">
    <source>
        <dbReference type="ARBA" id="ARBA00023237"/>
    </source>
</evidence>
<dbReference type="EMBL" id="BAABHD010000027">
    <property type="protein sequence ID" value="GAA4456159.1"/>
    <property type="molecule type" value="Genomic_DNA"/>
</dbReference>
<proteinExistence type="inferred from homology"/>
<evidence type="ECO:0000256" key="5">
    <source>
        <dbReference type="ARBA" id="ARBA00022729"/>
    </source>
</evidence>
<dbReference type="InterPro" id="IPR000531">
    <property type="entry name" value="Beta-barrel_TonB"/>
</dbReference>
<keyword evidence="15" id="KW-1185">Reference proteome</keyword>
<dbReference type="SUPFAM" id="SSF49464">
    <property type="entry name" value="Carboxypeptidase regulatory domain-like"/>
    <property type="match status" value="1"/>
</dbReference>
<dbReference type="SUPFAM" id="SSF56935">
    <property type="entry name" value="Porins"/>
    <property type="match status" value="1"/>
</dbReference>
<dbReference type="InterPro" id="IPR012910">
    <property type="entry name" value="Plug_dom"/>
</dbReference>
<name>A0ABP8MU43_9BACT</name>
<dbReference type="InterPro" id="IPR037066">
    <property type="entry name" value="Plug_dom_sf"/>
</dbReference>
<gene>
    <name evidence="14" type="ORF">GCM10023189_24990</name>
</gene>
<organism evidence="14 15">
    <name type="scientific">Nibrella saemangeumensis</name>
    <dbReference type="NCBI Taxonomy" id="1084526"/>
    <lineage>
        <taxon>Bacteria</taxon>
        <taxon>Pseudomonadati</taxon>
        <taxon>Bacteroidota</taxon>
        <taxon>Cytophagia</taxon>
        <taxon>Cytophagales</taxon>
        <taxon>Spirosomataceae</taxon>
        <taxon>Nibrella</taxon>
    </lineage>
</organism>
<evidence type="ECO:0000256" key="2">
    <source>
        <dbReference type="ARBA" id="ARBA00022448"/>
    </source>
</evidence>
<keyword evidence="4 10" id="KW-0812">Transmembrane</keyword>
<dbReference type="PANTHER" id="PTHR30069:SF29">
    <property type="entry name" value="HEMOGLOBIN AND HEMOGLOBIN-HAPTOGLOBIN-BINDING PROTEIN 1-RELATED"/>
    <property type="match status" value="1"/>
</dbReference>
<dbReference type="Gene3D" id="2.40.170.20">
    <property type="entry name" value="TonB-dependent receptor, beta-barrel domain"/>
    <property type="match status" value="1"/>
</dbReference>
<dbReference type="Pfam" id="PF07715">
    <property type="entry name" value="Plug"/>
    <property type="match status" value="1"/>
</dbReference>
<keyword evidence="8 14" id="KW-0675">Receptor</keyword>
<dbReference type="InterPro" id="IPR008969">
    <property type="entry name" value="CarboxyPept-like_regulatory"/>
</dbReference>
<keyword evidence="7 10" id="KW-0472">Membrane</keyword>
<evidence type="ECO:0000313" key="14">
    <source>
        <dbReference type="EMBL" id="GAA4456159.1"/>
    </source>
</evidence>
<evidence type="ECO:0000256" key="7">
    <source>
        <dbReference type="ARBA" id="ARBA00023136"/>
    </source>
</evidence>
<dbReference type="PANTHER" id="PTHR30069">
    <property type="entry name" value="TONB-DEPENDENT OUTER MEMBRANE RECEPTOR"/>
    <property type="match status" value="1"/>
</dbReference>
<keyword evidence="6 11" id="KW-0798">TonB box</keyword>
<dbReference type="InterPro" id="IPR039426">
    <property type="entry name" value="TonB-dep_rcpt-like"/>
</dbReference>
<comment type="subcellular location">
    <subcellularLocation>
        <location evidence="1 10">Cell outer membrane</location>
        <topology evidence="1 10">Multi-pass membrane protein</topology>
    </subcellularLocation>
</comment>
<sequence length="749" mass="84646">MVPAAWAQTDSIPAVPVPEIFIKGTVQETVSGRLTPLIGANIYWAGTTLGTSTDASGRFSIATTSRTNRLVVSYVGYRPDTLTIANPAAEVSVTLRTETTLQEVVVQASTTQIDRMSPIQTELLTTRTLAKAACCNLSESFETNASVSVSYGDAVTGAKQIQMLGLSGNYVQTNVENIPTIRGLASTFGLNYVPGTWISSIDIGKGVGSVVNGYEGMSGQINVELQKPDARERVYANGYVNSFGRVEGNLNLSKPLNDRWSVGVLSHASTLRNQIDQNGDGFMDMPLYTQYNGIMRAKYSSERFMTQFGVKAIYEDRLGGQVARRVPPGVVRYTFTNETRRFEWFSKTAKLYPEQPYKGLGLILNAVHHDQNSRFSYIPYDGRQQSLYGNLIYQSIIGNTNHSFKTGISYLLDDYRERYRDTLMTRTESVPGVFGEYTYKYLEKFTLVAGARADFHNLFGTQLTPRLHLKYDLNNNVILRASAGRGFRVPNALAENYGYLVSSRYVFFTGRLRPEVSWNYGLSLTNEFNLFGEKASLIVDYYRTDFQNQLIADLEHPGELHFYNLNGQSFSNSFQAEVNYEPAKRLEFKLAYRLFDVRQSMGAPFGESVLLPRMMVSRDRVLFNAGYALPYDKWKFDLTVQWNGPRRIPTMQREDAHDLETHEYTHDYSYRNMIWENTPGFYNVNAQVSKAFRDWELYLGGENLTGFRQLDPIVAPQNPFGRDFDAAGRAWGPITGRMIYAGFRYKLKY</sequence>
<feature type="domain" description="TonB-dependent receptor-like beta-barrel" evidence="12">
    <location>
        <begin position="330"/>
        <end position="704"/>
    </location>
</feature>
<evidence type="ECO:0000256" key="3">
    <source>
        <dbReference type="ARBA" id="ARBA00022452"/>
    </source>
</evidence>
<evidence type="ECO:0000256" key="11">
    <source>
        <dbReference type="RuleBase" id="RU003357"/>
    </source>
</evidence>
<evidence type="ECO:0000256" key="10">
    <source>
        <dbReference type="PROSITE-ProRule" id="PRU01360"/>
    </source>
</evidence>
<keyword evidence="9 10" id="KW-0998">Cell outer membrane</keyword>
<dbReference type="Proteomes" id="UP001501175">
    <property type="component" value="Unassembled WGS sequence"/>
</dbReference>
<dbReference type="Gene3D" id="2.170.130.10">
    <property type="entry name" value="TonB-dependent receptor, plug domain"/>
    <property type="match status" value="1"/>
</dbReference>
<dbReference type="InterPro" id="IPR036942">
    <property type="entry name" value="Beta-barrel_TonB_sf"/>
</dbReference>
<evidence type="ECO:0000313" key="15">
    <source>
        <dbReference type="Proteomes" id="UP001501175"/>
    </source>
</evidence>
<evidence type="ECO:0000256" key="6">
    <source>
        <dbReference type="ARBA" id="ARBA00023077"/>
    </source>
</evidence>
<evidence type="ECO:0000259" key="13">
    <source>
        <dbReference type="Pfam" id="PF07715"/>
    </source>
</evidence>
<dbReference type="Pfam" id="PF13715">
    <property type="entry name" value="CarbopepD_reg_2"/>
    <property type="match status" value="1"/>
</dbReference>
<keyword evidence="5" id="KW-0732">Signal</keyword>
<evidence type="ECO:0000256" key="4">
    <source>
        <dbReference type="ARBA" id="ARBA00022692"/>
    </source>
</evidence>
<keyword evidence="2 10" id="KW-0813">Transport</keyword>
<comment type="similarity">
    <text evidence="10 11">Belongs to the TonB-dependent receptor family.</text>
</comment>
<accession>A0ABP8MU43</accession>
<protein>
    <submittedName>
        <fullName evidence="14">TonB-dependent receptor</fullName>
    </submittedName>
</protein>
<reference evidence="15" key="1">
    <citation type="journal article" date="2019" name="Int. J. Syst. Evol. Microbiol.">
        <title>The Global Catalogue of Microorganisms (GCM) 10K type strain sequencing project: providing services to taxonomists for standard genome sequencing and annotation.</title>
        <authorList>
            <consortium name="The Broad Institute Genomics Platform"/>
            <consortium name="The Broad Institute Genome Sequencing Center for Infectious Disease"/>
            <person name="Wu L."/>
            <person name="Ma J."/>
        </authorList>
    </citation>
    <scope>NUCLEOTIDE SEQUENCE [LARGE SCALE GENOMIC DNA]</scope>
    <source>
        <strain evidence="15">JCM 17927</strain>
    </source>
</reference>
<dbReference type="Pfam" id="PF00593">
    <property type="entry name" value="TonB_dep_Rec_b-barrel"/>
    <property type="match status" value="1"/>
</dbReference>
<dbReference type="PROSITE" id="PS52016">
    <property type="entry name" value="TONB_DEPENDENT_REC_3"/>
    <property type="match status" value="1"/>
</dbReference>
<evidence type="ECO:0000259" key="12">
    <source>
        <dbReference type="Pfam" id="PF00593"/>
    </source>
</evidence>
<keyword evidence="3 10" id="KW-1134">Transmembrane beta strand</keyword>
<dbReference type="Gene3D" id="2.60.40.1120">
    <property type="entry name" value="Carboxypeptidase-like, regulatory domain"/>
    <property type="match status" value="1"/>
</dbReference>
<evidence type="ECO:0000256" key="8">
    <source>
        <dbReference type="ARBA" id="ARBA00023170"/>
    </source>
</evidence>